<gene>
    <name evidence="1" type="ORF">A1356_07150</name>
</gene>
<name>A0A291IJK8_9GAMM</name>
<dbReference type="AlphaFoldDB" id="A0A291IJK8"/>
<evidence type="ECO:0000313" key="2">
    <source>
        <dbReference type="Proteomes" id="UP000077734"/>
    </source>
</evidence>
<dbReference type="KEGG" id="mko:MKLM6_2362"/>
<organism evidence="1 2">
    <name type="scientific">Methylomonas koyamae</name>
    <dbReference type="NCBI Taxonomy" id="702114"/>
    <lineage>
        <taxon>Bacteria</taxon>
        <taxon>Pseudomonadati</taxon>
        <taxon>Pseudomonadota</taxon>
        <taxon>Gammaproteobacteria</taxon>
        <taxon>Methylococcales</taxon>
        <taxon>Methylococcaceae</taxon>
        <taxon>Methylomonas</taxon>
    </lineage>
</organism>
<comment type="caution">
    <text evidence="1">The sequence shown here is derived from an EMBL/GenBank/DDBJ whole genome shotgun (WGS) entry which is preliminary data.</text>
</comment>
<keyword evidence="2" id="KW-1185">Reference proteome</keyword>
<reference evidence="1 2" key="1">
    <citation type="submission" date="2016-03" db="EMBL/GenBank/DDBJ databases">
        <authorList>
            <person name="Heylen K."/>
            <person name="De Vos P."/>
            <person name="Vekeman B."/>
        </authorList>
    </citation>
    <scope>NUCLEOTIDE SEQUENCE [LARGE SCALE GENOMIC DNA]</scope>
    <source>
        <strain evidence="1 2">R-49807</strain>
    </source>
</reference>
<dbReference type="EMBL" id="LUUL01000057">
    <property type="protein sequence ID" value="OAI28344.1"/>
    <property type="molecule type" value="Genomic_DNA"/>
</dbReference>
<accession>A0A291IJK8</accession>
<evidence type="ECO:0000313" key="1">
    <source>
        <dbReference type="EMBL" id="OAI28344.1"/>
    </source>
</evidence>
<dbReference type="Proteomes" id="UP000077734">
    <property type="component" value="Unassembled WGS sequence"/>
</dbReference>
<sequence>MKELVNLNIKSQFTLPDGTIVSARESMPILNESIFETLEFKRLLKGPNPKIKLETLETK</sequence>
<proteinExistence type="predicted"/>
<protein>
    <submittedName>
        <fullName evidence="1">Uncharacterized protein</fullName>
    </submittedName>
</protein>